<evidence type="ECO:0008006" key="5">
    <source>
        <dbReference type="Google" id="ProtNLM"/>
    </source>
</evidence>
<dbReference type="eggNOG" id="ENOG502RB5V">
    <property type="taxonomic scope" value="Eukaryota"/>
</dbReference>
<dbReference type="OrthoDB" id="47254at2759"/>
<dbReference type="GO" id="GO:0005789">
    <property type="term" value="C:endoplasmic reticulum membrane"/>
    <property type="evidence" value="ECO:0007669"/>
    <property type="project" value="TreeGrafter"/>
</dbReference>
<name>K0TMV5_THAOC</name>
<reference evidence="3 4" key="1">
    <citation type="journal article" date="2012" name="Genome Biol.">
        <title>Genome and low-iron response of an oceanic diatom adapted to chronic iron limitation.</title>
        <authorList>
            <person name="Lommer M."/>
            <person name="Specht M."/>
            <person name="Roy A.S."/>
            <person name="Kraemer L."/>
            <person name="Andreson R."/>
            <person name="Gutowska M.A."/>
            <person name="Wolf J."/>
            <person name="Bergner S.V."/>
            <person name="Schilhabel M.B."/>
            <person name="Klostermeier U.C."/>
            <person name="Beiko R.G."/>
            <person name="Rosenstiel P."/>
            <person name="Hippler M."/>
            <person name="Laroche J."/>
        </authorList>
    </citation>
    <scope>NUCLEOTIDE SEQUENCE [LARGE SCALE GENOMIC DNA]</scope>
    <source>
        <strain evidence="3 4">CCMP1005</strain>
    </source>
</reference>
<feature type="compositionally biased region" description="Polar residues" evidence="2">
    <location>
        <begin position="854"/>
        <end position="863"/>
    </location>
</feature>
<feature type="compositionally biased region" description="Low complexity" evidence="2">
    <location>
        <begin position="150"/>
        <end position="178"/>
    </location>
</feature>
<feature type="compositionally biased region" description="Polar residues" evidence="2">
    <location>
        <begin position="764"/>
        <end position="773"/>
    </location>
</feature>
<organism evidence="3 4">
    <name type="scientific">Thalassiosira oceanica</name>
    <name type="common">Marine diatom</name>
    <dbReference type="NCBI Taxonomy" id="159749"/>
    <lineage>
        <taxon>Eukaryota</taxon>
        <taxon>Sar</taxon>
        <taxon>Stramenopiles</taxon>
        <taxon>Ochrophyta</taxon>
        <taxon>Bacillariophyta</taxon>
        <taxon>Coscinodiscophyceae</taxon>
        <taxon>Thalassiosirophycidae</taxon>
        <taxon>Thalassiosirales</taxon>
        <taxon>Thalassiosiraceae</taxon>
        <taxon>Thalassiosira</taxon>
    </lineage>
</organism>
<dbReference type="PANTHER" id="PTHR20913:SF7">
    <property type="entry name" value="RE60063P"/>
    <property type="match status" value="1"/>
</dbReference>
<feature type="region of interest" description="Disordered" evidence="2">
    <location>
        <begin position="789"/>
        <end position="864"/>
    </location>
</feature>
<gene>
    <name evidence="3" type="ORF">THAOC_05387</name>
</gene>
<proteinExistence type="predicted"/>
<keyword evidence="1" id="KW-0343">GTPase activation</keyword>
<feature type="region of interest" description="Disordered" evidence="2">
    <location>
        <begin position="147"/>
        <end position="184"/>
    </location>
</feature>
<dbReference type="EMBL" id="AGNL01004943">
    <property type="protein sequence ID" value="EJK73017.1"/>
    <property type="molecule type" value="Genomic_DNA"/>
</dbReference>
<feature type="region of interest" description="Disordered" evidence="2">
    <location>
        <begin position="734"/>
        <end position="773"/>
    </location>
</feature>
<dbReference type="Gene3D" id="1.10.472.80">
    <property type="entry name" value="Ypt/Rab-GAP domain of gyp1p, domain 3"/>
    <property type="match status" value="1"/>
</dbReference>
<evidence type="ECO:0000313" key="3">
    <source>
        <dbReference type="EMBL" id="EJK73017.1"/>
    </source>
</evidence>
<dbReference type="GO" id="GO:0005096">
    <property type="term" value="F:GTPase activator activity"/>
    <property type="evidence" value="ECO:0007669"/>
    <property type="project" value="UniProtKB-KW"/>
</dbReference>
<dbReference type="InterPro" id="IPR045913">
    <property type="entry name" value="TBC20/Gyp8-like"/>
</dbReference>
<dbReference type="OMA" id="WHISKER"/>
<feature type="compositionally biased region" description="Basic residues" evidence="2">
    <location>
        <begin position="839"/>
        <end position="851"/>
    </location>
</feature>
<accession>K0TMV5</accession>
<protein>
    <recommendedName>
        <fullName evidence="5">Rab-GAP TBC domain-containing protein</fullName>
    </recommendedName>
</protein>
<comment type="caution">
    <text evidence="3">The sequence shown here is derived from an EMBL/GenBank/DDBJ whole genome shotgun (WGS) entry which is preliminary data.</text>
</comment>
<evidence type="ECO:0000256" key="2">
    <source>
        <dbReference type="SAM" id="MobiDB-lite"/>
    </source>
</evidence>
<dbReference type="GO" id="GO:0006888">
    <property type="term" value="P:endoplasmic reticulum to Golgi vesicle-mediated transport"/>
    <property type="evidence" value="ECO:0007669"/>
    <property type="project" value="TreeGrafter"/>
</dbReference>
<dbReference type="Proteomes" id="UP000266841">
    <property type="component" value="Unassembled WGS sequence"/>
</dbReference>
<evidence type="ECO:0000256" key="1">
    <source>
        <dbReference type="ARBA" id="ARBA00022468"/>
    </source>
</evidence>
<feature type="compositionally biased region" description="Basic and acidic residues" evidence="2">
    <location>
        <begin position="753"/>
        <end position="763"/>
    </location>
</feature>
<sequence length="903" mass="99893">MADDKRSSRGQKAKEISRCLGYLHSTSDADYLELVGDLLSSLLDKLAESDTNNDEAAVPECVSLWELRTLAIQPEGLLSQPNRRHAWLKLCGGDGELFDKYNGRFFSPSGQGYEEIRRSVESVMAPSCWHISKERRRLRKAVLQGYNRPSSSSNISVSSGQQQHPSSTGTHSDGSSTPLTANGWHSMAGTPRSCTFSTCSSLGGAPFGSLSSATVSFKSLTINTDPPLDNDDSSSIAPSPLSHTSNPCVILKSKTHFNMPQNGLRKPKAIRIRGRRKDRRPQERKLIIQIATSAFYLLQCDPEINASNFHSYAGLQDLIAVLLLNMESPSLTSFTLKQILKGHLHTYCSSSEGHDDEDSYASCLEDVDDTEECCDIERRCIHALSFFPILQAIDSDLHSAATKLEKGSDLVDEVILPVAYVVERWISNWLCSLDTLPVSLISRLVDFFLSSHPATPLYLVMAIVTHPINRQKFLSGSSSNSSSPRNVADIDIAEEPTFLEKLERMFIELPQETVLSTASKQTDFANEDLDSNSITSQDTADYESSGELLANFMEEAVVISMSIMKTVPPQSLDSLTREYQEQCLVAHLPRVCDPTRIPDWSKRISTRTDYDVIQSVQSTGVVRFCEEERFSCAYDASGLEVNEIYSEIPRDWPAIKMNAIAPKLFAYGLIFCLVAVILQNQRGDFSGNRNLIGGSTKGGLNYDDGTTTATAIDTMANSVGEPNQLPPKMIIPALKSSAAPRNKAKTTSLPTTEKLENKDEHATKLQNSKTDSLGANKFVAEDLFALRPKVKSPQPRHPQPPKEFLISSDAFHDPPREERDDQPLLGDEPRGVKVGCGPRIRKGATSKKKRDKSQAYQSVQVAATPTKKRNRFGRIVNRAAKSLRVLRKEYDALVDNDDYILLL</sequence>
<keyword evidence="4" id="KW-1185">Reference proteome</keyword>
<dbReference type="AlphaFoldDB" id="K0TMV5"/>
<feature type="compositionally biased region" description="Basic and acidic residues" evidence="2">
    <location>
        <begin position="810"/>
        <end position="831"/>
    </location>
</feature>
<evidence type="ECO:0000313" key="4">
    <source>
        <dbReference type="Proteomes" id="UP000266841"/>
    </source>
</evidence>
<dbReference type="PANTHER" id="PTHR20913">
    <property type="entry name" value="TBC1 DOMAIN FAMILY MEMBER 20/GTPASE"/>
    <property type="match status" value="1"/>
</dbReference>